<evidence type="ECO:0000313" key="3">
    <source>
        <dbReference type="Proteomes" id="UP000525329"/>
    </source>
</evidence>
<evidence type="ECO:0000256" key="1">
    <source>
        <dbReference type="ARBA" id="ARBA00008460"/>
    </source>
</evidence>
<dbReference type="GO" id="GO:0005829">
    <property type="term" value="C:cytosol"/>
    <property type="evidence" value="ECO:0007669"/>
    <property type="project" value="TreeGrafter"/>
</dbReference>
<dbReference type="EMBL" id="JACCHU010000001">
    <property type="protein sequence ID" value="NYT52209.1"/>
    <property type="molecule type" value="Genomic_DNA"/>
</dbReference>
<accession>A0A853G7F5</accession>
<dbReference type="PANTHER" id="PTHR38036">
    <property type="entry name" value="UPF0250 PROTEIN YBED"/>
    <property type="match status" value="1"/>
</dbReference>
<dbReference type="Gene3D" id="3.30.70.260">
    <property type="match status" value="1"/>
</dbReference>
<evidence type="ECO:0000313" key="2">
    <source>
        <dbReference type="EMBL" id="NYT52209.1"/>
    </source>
</evidence>
<dbReference type="InterPro" id="IPR007454">
    <property type="entry name" value="UPF0250_YbeD-like"/>
</dbReference>
<organism evidence="2 3">
    <name type="scientific">Candidatus Vesicomyosocius endoextente</name>
    <dbReference type="NCBI Taxonomy" id="2738853"/>
    <lineage>
        <taxon>Bacteria</taxon>
        <taxon>Pseudomonadati</taxon>
        <taxon>Pseudomonadota</taxon>
        <taxon>Gammaproteobacteria</taxon>
        <taxon>Candidatus Pseudothioglobaceae</taxon>
        <taxon>Candidatus Vesicomyidisocius</taxon>
    </lineage>
</organism>
<reference evidence="2 3" key="1">
    <citation type="submission" date="2020-05" db="EMBL/GenBank/DDBJ databases">
        <title>Horizontal transmission and recombination maintain forever young bacterial symbiont genomes.</title>
        <authorList>
            <person name="Russell S.L."/>
            <person name="Pepper-Tunick E."/>
            <person name="Svedberg J."/>
            <person name="Byrne A."/>
            <person name="Ruelas Castillo J."/>
            <person name="Vollmers C."/>
            <person name="Beinart R.A."/>
            <person name="Corbett-Detig R."/>
        </authorList>
    </citation>
    <scope>NUCLEOTIDE SEQUENCE [LARGE SCALE GENOMIC DNA]</scope>
    <source>
        <strain evidence="2">Monterey_2004</strain>
    </source>
</reference>
<dbReference type="SUPFAM" id="SSF117991">
    <property type="entry name" value="YbeD/HP0495-like"/>
    <property type="match status" value="1"/>
</dbReference>
<protein>
    <submittedName>
        <fullName evidence="2">DUF493 domain-containing protein</fullName>
    </submittedName>
</protein>
<dbReference type="Pfam" id="PF04359">
    <property type="entry name" value="DUF493"/>
    <property type="match status" value="1"/>
</dbReference>
<proteinExistence type="inferred from homology"/>
<gene>
    <name evidence="2" type="ORF">H0A74_01295</name>
</gene>
<dbReference type="AlphaFoldDB" id="A0A853G7F5"/>
<comment type="caution">
    <text evidence="2">The sequence shown here is derived from an EMBL/GenBank/DDBJ whole genome shotgun (WGS) entry which is preliminary data.</text>
</comment>
<dbReference type="PANTHER" id="PTHR38036:SF1">
    <property type="entry name" value="UPF0250 PROTEIN YBED"/>
    <property type="match status" value="1"/>
</dbReference>
<comment type="similarity">
    <text evidence="1">Belongs to the UPF0250 family.</text>
</comment>
<sequence length="92" mass="10494">MITVDSISKTPFNYPCDYSIKIFGKNCEKFQNTICAIIECHTHKLNPNKITKKHSSKGNYVSFSIRIIANSKVQLDSINQDLKNCHLVSYVL</sequence>
<name>A0A853G7F5_9GAMM</name>
<dbReference type="InterPro" id="IPR027471">
    <property type="entry name" value="YbeD-like_sf"/>
</dbReference>
<dbReference type="Proteomes" id="UP000525329">
    <property type="component" value="Unassembled WGS sequence"/>
</dbReference>